<evidence type="ECO:0000313" key="3">
    <source>
        <dbReference type="Proteomes" id="UP000048965"/>
    </source>
</evidence>
<reference evidence="2 3" key="2">
    <citation type="journal article" date="2015" name="Stand. Genomic Sci.">
        <title>Draft genome sequence of marine-derived Streptomyces sp. TP-A0598, a producer of anti-MRSA antibiotic lydicamycins.</title>
        <authorList>
            <person name="Komaki H."/>
            <person name="Ichikawa N."/>
            <person name="Hosoyama A."/>
            <person name="Fujita N."/>
            <person name="Igarashi Y."/>
        </authorList>
    </citation>
    <scope>NUCLEOTIDE SEQUENCE [LARGE SCALE GENOMIC DNA]</scope>
    <source>
        <strain evidence="2 3">NBRC 110027</strain>
    </source>
</reference>
<sequence length="111" mass="11283">MKETSKETRIAGKLLSVNDAIRGGAQLLRGAGGCVMGRRAAEPGWADDRGRWVAACGEAAKTWGWRVAACGWGGEDVGRVGCGVRGGAATGSRAGGRRYPGPGGRRRGAGG</sequence>
<evidence type="ECO:0000256" key="1">
    <source>
        <dbReference type="SAM" id="MobiDB-lite"/>
    </source>
</evidence>
<gene>
    <name evidence="2" type="ORF">TPA0598_04_06730</name>
</gene>
<protein>
    <submittedName>
        <fullName evidence="2">Uncharacterized protein</fullName>
    </submittedName>
</protein>
<evidence type="ECO:0000313" key="2">
    <source>
        <dbReference type="EMBL" id="GAO09037.1"/>
    </source>
</evidence>
<dbReference type="Proteomes" id="UP000048965">
    <property type="component" value="Unassembled WGS sequence"/>
</dbReference>
<dbReference type="AlphaFoldDB" id="A0A0P4R7T7"/>
<dbReference type="EMBL" id="BBNO01000004">
    <property type="protein sequence ID" value="GAO09037.1"/>
    <property type="molecule type" value="Genomic_DNA"/>
</dbReference>
<name>A0A0P4R7T7_9ACTN</name>
<proteinExistence type="predicted"/>
<keyword evidence="3" id="KW-1185">Reference proteome</keyword>
<reference evidence="3" key="1">
    <citation type="submission" date="2014-09" db="EMBL/GenBank/DDBJ databases">
        <title>Whole genome shotgun sequence of Streptomyces sp. NBRC 110027.</title>
        <authorList>
            <person name="Komaki H."/>
            <person name="Ichikawa N."/>
            <person name="Katano-Makiyama Y."/>
            <person name="Hosoyama A."/>
            <person name="Hashimoto M."/>
            <person name="Uohara A."/>
            <person name="Kitahashi Y."/>
            <person name="Ohji S."/>
            <person name="Kimura A."/>
            <person name="Yamazoe A."/>
            <person name="Igarashi Y."/>
            <person name="Fujita N."/>
        </authorList>
    </citation>
    <scope>NUCLEOTIDE SEQUENCE [LARGE SCALE GENOMIC DNA]</scope>
    <source>
        <strain evidence="3">NBRC 110027</strain>
    </source>
</reference>
<organism evidence="2 3">
    <name type="scientific">Streptomyces lydicamycinicus</name>
    <dbReference type="NCBI Taxonomy" id="1546107"/>
    <lineage>
        <taxon>Bacteria</taxon>
        <taxon>Bacillati</taxon>
        <taxon>Actinomycetota</taxon>
        <taxon>Actinomycetes</taxon>
        <taxon>Kitasatosporales</taxon>
        <taxon>Streptomycetaceae</taxon>
        <taxon>Streptomyces</taxon>
    </lineage>
</organism>
<accession>A0A0P4R7T7</accession>
<feature type="region of interest" description="Disordered" evidence="1">
    <location>
        <begin position="85"/>
        <end position="111"/>
    </location>
</feature>
<comment type="caution">
    <text evidence="2">The sequence shown here is derived from an EMBL/GenBank/DDBJ whole genome shotgun (WGS) entry which is preliminary data.</text>
</comment>